<evidence type="ECO:0000313" key="2">
    <source>
        <dbReference type="Proteomes" id="UP000656042"/>
    </source>
</evidence>
<accession>A0A8J3C3L2</accession>
<reference evidence="1" key="2">
    <citation type="submission" date="2020-09" db="EMBL/GenBank/DDBJ databases">
        <authorList>
            <person name="Sun Q."/>
            <person name="Zhou Y."/>
        </authorList>
    </citation>
    <scope>NUCLEOTIDE SEQUENCE</scope>
    <source>
        <strain evidence="1">CGMCC 4.7299</strain>
    </source>
</reference>
<name>A0A8J3C3L2_9ACTN</name>
<proteinExistence type="predicted"/>
<dbReference type="Proteomes" id="UP000656042">
    <property type="component" value="Unassembled WGS sequence"/>
</dbReference>
<evidence type="ECO:0000313" key="1">
    <source>
        <dbReference type="EMBL" id="GGL13746.1"/>
    </source>
</evidence>
<sequence>MTDNSDIDRPTASIMTGTLGRMADDANRARRVEPGADTTVIDKCCAVRRKA</sequence>
<protein>
    <submittedName>
        <fullName evidence="1">Uncharacterized protein</fullName>
    </submittedName>
</protein>
<comment type="caution">
    <text evidence="1">The sequence shown here is derived from an EMBL/GenBank/DDBJ whole genome shotgun (WGS) entry which is preliminary data.</text>
</comment>
<gene>
    <name evidence="1" type="ORF">GCM10012284_55670</name>
</gene>
<organism evidence="1 2">
    <name type="scientific">Mangrovihabitans endophyticus</name>
    <dbReference type="NCBI Taxonomy" id="1751298"/>
    <lineage>
        <taxon>Bacteria</taxon>
        <taxon>Bacillati</taxon>
        <taxon>Actinomycetota</taxon>
        <taxon>Actinomycetes</taxon>
        <taxon>Micromonosporales</taxon>
        <taxon>Micromonosporaceae</taxon>
        <taxon>Mangrovihabitans</taxon>
    </lineage>
</organism>
<reference evidence="1" key="1">
    <citation type="journal article" date="2014" name="Int. J. Syst. Evol. Microbiol.">
        <title>Complete genome sequence of Corynebacterium casei LMG S-19264T (=DSM 44701T), isolated from a smear-ripened cheese.</title>
        <authorList>
            <consortium name="US DOE Joint Genome Institute (JGI-PGF)"/>
            <person name="Walter F."/>
            <person name="Albersmeier A."/>
            <person name="Kalinowski J."/>
            <person name="Ruckert C."/>
        </authorList>
    </citation>
    <scope>NUCLEOTIDE SEQUENCE</scope>
    <source>
        <strain evidence="1">CGMCC 4.7299</strain>
    </source>
</reference>
<dbReference type="AlphaFoldDB" id="A0A8J3C3L2"/>
<keyword evidence="2" id="KW-1185">Reference proteome</keyword>
<dbReference type="EMBL" id="BMMX01000042">
    <property type="protein sequence ID" value="GGL13746.1"/>
    <property type="molecule type" value="Genomic_DNA"/>
</dbReference>